<keyword evidence="6 9" id="KW-1133">Transmembrane helix</keyword>
<evidence type="ECO:0000256" key="6">
    <source>
        <dbReference type="ARBA" id="ARBA00022989"/>
    </source>
</evidence>
<sequence>MAPPWKSSDTDAPATTEVDTGDVVDENSPIPSAPPAHLTARDTVYEVDVAIVEEDESTTKNSSVLDDEPVNAIITTREYGQKGRGAAKEWAIKRTIGEGALSSYHSISERTSKSEAASVEEPSEKIADLKPPEPGRLRLLSGITASFEPGTMTALMGSSGAGKSTLLDVLAGYKTGGHIQGKININGHPKTDQSWQAIVGYCEQVDLHNPAMTVRESLVFAARMRLRPYSIQDSAKIEFAGKIIKLLDLNEFADMLVGDEASGEGLPKHARKRLTVGVELASNPSILFADEPTSGLDSLSASVVVASLERAARQEGLTVVCTIHQPSRSVFESFDNLLLLRKGGVCVYNGKIANLDQYMQSAPNGEEYAMPDEVNPADHILEVFCGPFGEKQDWADLFRKSDMATAASKSFDSCGCSYCQGGEICVDSHSQSFMSELYIVFQRQMLAHWRTPTYMAIRFWWTVIANIMTGAIYFQASTKSDNAVTNTTNIIGAIFFYVNIGTMSIMSAVVPLISERAVFYREIASGTYRKAVYGLAVQLAELPFNVGCAIISFVIFYFMVGLKLEGERIGYFVLMAIGTNWIMPTFGQLFAFLSPNIGAAVGYGALSQMVFTLTMGFLIPPSDIPPWFIWIYWINPLRYILQGMVSNEIGGSPEGDQILNALSWSFDDRWWYCLAAVAMFGIAGGVGILAATRISWLQR</sequence>
<evidence type="ECO:0000313" key="11">
    <source>
        <dbReference type="EMBL" id="OEU19852.1"/>
    </source>
</evidence>
<dbReference type="Pfam" id="PF00005">
    <property type="entry name" value="ABC_tran"/>
    <property type="match status" value="1"/>
</dbReference>
<dbReference type="SMART" id="SM00382">
    <property type="entry name" value="AAA"/>
    <property type="match status" value="1"/>
</dbReference>
<keyword evidence="3 9" id="KW-0812">Transmembrane</keyword>
<feature type="transmembrane region" description="Helical" evidence="9">
    <location>
        <begin position="600"/>
        <end position="619"/>
    </location>
</feature>
<accession>A0A1E7FNV8</accession>
<evidence type="ECO:0000256" key="8">
    <source>
        <dbReference type="SAM" id="MobiDB-lite"/>
    </source>
</evidence>
<dbReference type="KEGG" id="fcy:FRACYDRAFT_206643"/>
<dbReference type="InterPro" id="IPR003439">
    <property type="entry name" value="ABC_transporter-like_ATP-bd"/>
</dbReference>
<evidence type="ECO:0000256" key="1">
    <source>
        <dbReference type="ARBA" id="ARBA00004141"/>
    </source>
</evidence>
<dbReference type="GO" id="GO:0016020">
    <property type="term" value="C:membrane"/>
    <property type="evidence" value="ECO:0007669"/>
    <property type="project" value="UniProtKB-SubCell"/>
</dbReference>
<dbReference type="Pfam" id="PF19055">
    <property type="entry name" value="ABC2_membrane_7"/>
    <property type="match status" value="1"/>
</dbReference>
<evidence type="ECO:0000256" key="7">
    <source>
        <dbReference type="ARBA" id="ARBA00023136"/>
    </source>
</evidence>
<dbReference type="GO" id="GO:0016887">
    <property type="term" value="F:ATP hydrolysis activity"/>
    <property type="evidence" value="ECO:0007669"/>
    <property type="project" value="InterPro"/>
</dbReference>
<dbReference type="InterPro" id="IPR013525">
    <property type="entry name" value="ABC2_TM"/>
</dbReference>
<organism evidence="11 12">
    <name type="scientific">Fragilariopsis cylindrus CCMP1102</name>
    <dbReference type="NCBI Taxonomy" id="635003"/>
    <lineage>
        <taxon>Eukaryota</taxon>
        <taxon>Sar</taxon>
        <taxon>Stramenopiles</taxon>
        <taxon>Ochrophyta</taxon>
        <taxon>Bacillariophyta</taxon>
        <taxon>Bacillariophyceae</taxon>
        <taxon>Bacillariophycidae</taxon>
        <taxon>Bacillariales</taxon>
        <taxon>Bacillariaceae</taxon>
        <taxon>Fragilariopsis</taxon>
    </lineage>
</organism>
<feature type="transmembrane region" description="Helical" evidence="9">
    <location>
        <begin position="669"/>
        <end position="691"/>
    </location>
</feature>
<feature type="region of interest" description="Disordered" evidence="8">
    <location>
        <begin position="1"/>
        <end position="41"/>
    </location>
</feature>
<feature type="transmembrane region" description="Helical" evidence="9">
    <location>
        <begin position="453"/>
        <end position="474"/>
    </location>
</feature>
<feature type="transmembrane region" description="Helical" evidence="9">
    <location>
        <begin position="571"/>
        <end position="593"/>
    </location>
</feature>
<dbReference type="EMBL" id="KV784355">
    <property type="protein sequence ID" value="OEU19852.1"/>
    <property type="molecule type" value="Genomic_DNA"/>
</dbReference>
<evidence type="ECO:0000313" key="12">
    <source>
        <dbReference type="Proteomes" id="UP000095751"/>
    </source>
</evidence>
<evidence type="ECO:0000256" key="9">
    <source>
        <dbReference type="SAM" id="Phobius"/>
    </source>
</evidence>
<feature type="transmembrane region" description="Helical" evidence="9">
    <location>
        <begin position="494"/>
        <end position="514"/>
    </location>
</feature>
<dbReference type="InParanoid" id="A0A1E7FNV8"/>
<dbReference type="OrthoDB" id="47422at2759"/>
<feature type="region of interest" description="Disordered" evidence="8">
    <location>
        <begin position="107"/>
        <end position="132"/>
    </location>
</feature>
<dbReference type="SUPFAM" id="SSF52540">
    <property type="entry name" value="P-loop containing nucleoside triphosphate hydrolases"/>
    <property type="match status" value="1"/>
</dbReference>
<reference evidence="11 12" key="1">
    <citation type="submission" date="2016-09" db="EMBL/GenBank/DDBJ databases">
        <title>Extensive genetic diversity and differential bi-allelic expression allows diatom success in the polar Southern Ocean.</title>
        <authorList>
            <consortium name="DOE Joint Genome Institute"/>
            <person name="Mock T."/>
            <person name="Otillar R.P."/>
            <person name="Strauss J."/>
            <person name="Dupont C."/>
            <person name="Frickenhaus S."/>
            <person name="Maumus F."/>
            <person name="Mcmullan M."/>
            <person name="Sanges R."/>
            <person name="Schmutz J."/>
            <person name="Toseland A."/>
            <person name="Valas R."/>
            <person name="Veluchamy A."/>
            <person name="Ward B.J."/>
            <person name="Allen A."/>
            <person name="Barry K."/>
            <person name="Falciatore A."/>
            <person name="Ferrante M."/>
            <person name="Fortunato A.E."/>
            <person name="Gloeckner G."/>
            <person name="Gruber A."/>
            <person name="Hipkin R."/>
            <person name="Janech M."/>
            <person name="Kroth P."/>
            <person name="Leese F."/>
            <person name="Lindquist E."/>
            <person name="Lyon B.R."/>
            <person name="Martin J."/>
            <person name="Mayer C."/>
            <person name="Parker M."/>
            <person name="Quesneville H."/>
            <person name="Raymond J."/>
            <person name="Uhlig C."/>
            <person name="Valentin K.U."/>
            <person name="Worden A.Z."/>
            <person name="Armbrust E.V."/>
            <person name="Bowler C."/>
            <person name="Green B."/>
            <person name="Moulton V."/>
            <person name="Van Oosterhout C."/>
            <person name="Grigoriev I."/>
        </authorList>
    </citation>
    <scope>NUCLEOTIDE SEQUENCE [LARGE SCALE GENOMIC DNA]</scope>
    <source>
        <strain evidence="11 12">CCMP1102</strain>
    </source>
</reference>
<dbReference type="InterPro" id="IPR003593">
    <property type="entry name" value="AAA+_ATPase"/>
</dbReference>
<keyword evidence="2" id="KW-0813">Transport</keyword>
<feature type="domain" description="ABC transporter" evidence="10">
    <location>
        <begin position="124"/>
        <end position="367"/>
    </location>
</feature>
<evidence type="ECO:0000256" key="4">
    <source>
        <dbReference type="ARBA" id="ARBA00022741"/>
    </source>
</evidence>
<dbReference type="PROSITE" id="PS50893">
    <property type="entry name" value="ABC_TRANSPORTER_2"/>
    <property type="match status" value="1"/>
</dbReference>
<dbReference type="Gene3D" id="3.40.50.300">
    <property type="entry name" value="P-loop containing nucleotide triphosphate hydrolases"/>
    <property type="match status" value="1"/>
</dbReference>
<dbReference type="Proteomes" id="UP000095751">
    <property type="component" value="Unassembled WGS sequence"/>
</dbReference>
<proteinExistence type="predicted"/>
<dbReference type="InterPro" id="IPR027417">
    <property type="entry name" value="P-loop_NTPase"/>
</dbReference>
<evidence type="ECO:0000256" key="3">
    <source>
        <dbReference type="ARBA" id="ARBA00022692"/>
    </source>
</evidence>
<dbReference type="InterPro" id="IPR043926">
    <property type="entry name" value="ABCG_dom"/>
</dbReference>
<keyword evidence="7 9" id="KW-0472">Membrane</keyword>
<dbReference type="GO" id="GO:0140359">
    <property type="term" value="F:ABC-type transporter activity"/>
    <property type="evidence" value="ECO:0007669"/>
    <property type="project" value="InterPro"/>
</dbReference>
<keyword evidence="4" id="KW-0547">Nucleotide-binding</keyword>
<comment type="subcellular location">
    <subcellularLocation>
        <location evidence="1">Membrane</location>
        <topology evidence="1">Multi-pass membrane protein</topology>
    </subcellularLocation>
</comment>
<keyword evidence="12" id="KW-1185">Reference proteome</keyword>
<dbReference type="Pfam" id="PF01061">
    <property type="entry name" value="ABC2_membrane"/>
    <property type="match status" value="1"/>
</dbReference>
<evidence type="ECO:0000259" key="10">
    <source>
        <dbReference type="PROSITE" id="PS50893"/>
    </source>
</evidence>
<dbReference type="AlphaFoldDB" id="A0A1E7FNV8"/>
<gene>
    <name evidence="11" type="ORF">FRACYDRAFT_206643</name>
</gene>
<protein>
    <submittedName>
        <fullName evidence="11">ABC2_membrane-domain-containing protein</fullName>
    </submittedName>
</protein>
<evidence type="ECO:0000256" key="2">
    <source>
        <dbReference type="ARBA" id="ARBA00022448"/>
    </source>
</evidence>
<name>A0A1E7FNV8_9STRA</name>
<feature type="transmembrane region" description="Helical" evidence="9">
    <location>
        <begin position="535"/>
        <end position="559"/>
    </location>
</feature>
<dbReference type="PANTHER" id="PTHR19241">
    <property type="entry name" value="ATP-BINDING CASSETTE TRANSPORTER"/>
    <property type="match status" value="1"/>
</dbReference>
<dbReference type="GO" id="GO:0005524">
    <property type="term" value="F:ATP binding"/>
    <property type="evidence" value="ECO:0007669"/>
    <property type="project" value="UniProtKB-KW"/>
</dbReference>
<evidence type="ECO:0000256" key="5">
    <source>
        <dbReference type="ARBA" id="ARBA00022840"/>
    </source>
</evidence>
<keyword evidence="5" id="KW-0067">ATP-binding</keyword>
<feature type="compositionally biased region" description="Basic and acidic residues" evidence="8">
    <location>
        <begin position="122"/>
        <end position="132"/>
    </location>
</feature>